<keyword evidence="6 11" id="KW-0812">Transmembrane</keyword>
<dbReference type="SUPFAM" id="SSF55874">
    <property type="entry name" value="ATPase domain of HSP90 chaperone/DNA topoisomerase II/histidine kinase"/>
    <property type="match status" value="1"/>
</dbReference>
<dbReference type="GO" id="GO:0000155">
    <property type="term" value="F:phosphorelay sensor kinase activity"/>
    <property type="evidence" value="ECO:0007669"/>
    <property type="project" value="InterPro"/>
</dbReference>
<dbReference type="CDD" id="cd00075">
    <property type="entry name" value="HATPase"/>
    <property type="match status" value="1"/>
</dbReference>
<comment type="subcellular location">
    <subcellularLocation>
        <location evidence="2">Cell membrane</location>
        <topology evidence="2">Multi-pass membrane protein</topology>
    </subcellularLocation>
</comment>
<keyword evidence="9" id="KW-0902">Two-component regulatory system</keyword>
<dbReference type="InterPro" id="IPR003661">
    <property type="entry name" value="HisK_dim/P_dom"/>
</dbReference>
<keyword evidence="8 11" id="KW-1133">Transmembrane helix</keyword>
<evidence type="ECO:0000259" key="12">
    <source>
        <dbReference type="PROSITE" id="PS50109"/>
    </source>
</evidence>
<keyword evidence="10 11" id="KW-0472">Membrane</keyword>
<dbReference type="InterPro" id="IPR036890">
    <property type="entry name" value="HATPase_C_sf"/>
</dbReference>
<evidence type="ECO:0000256" key="4">
    <source>
        <dbReference type="ARBA" id="ARBA00022475"/>
    </source>
</evidence>
<evidence type="ECO:0000256" key="5">
    <source>
        <dbReference type="ARBA" id="ARBA00022553"/>
    </source>
</evidence>
<dbReference type="GO" id="GO:0005886">
    <property type="term" value="C:plasma membrane"/>
    <property type="evidence" value="ECO:0007669"/>
    <property type="project" value="UniProtKB-SubCell"/>
</dbReference>
<keyword evidence="14" id="KW-1185">Reference proteome</keyword>
<feature type="domain" description="Histidine kinase" evidence="12">
    <location>
        <begin position="411"/>
        <end position="642"/>
    </location>
</feature>
<dbReference type="InterPro" id="IPR003594">
    <property type="entry name" value="HATPase_dom"/>
</dbReference>
<keyword evidence="4" id="KW-1003">Cell membrane</keyword>
<evidence type="ECO:0000256" key="9">
    <source>
        <dbReference type="ARBA" id="ARBA00023012"/>
    </source>
</evidence>
<comment type="catalytic activity">
    <reaction evidence="1">
        <text>ATP + protein L-histidine = ADP + protein N-phospho-L-histidine.</text>
        <dbReference type="EC" id="2.7.13.3"/>
    </reaction>
</comment>
<dbReference type="InterPro" id="IPR033479">
    <property type="entry name" value="dCache_1"/>
</dbReference>
<dbReference type="PRINTS" id="PR00344">
    <property type="entry name" value="BCTRLSENSOR"/>
</dbReference>
<feature type="transmembrane region" description="Helical" evidence="11">
    <location>
        <begin position="301"/>
        <end position="320"/>
    </location>
</feature>
<evidence type="ECO:0000313" key="14">
    <source>
        <dbReference type="Proteomes" id="UP001321786"/>
    </source>
</evidence>
<dbReference type="Pfam" id="PF02743">
    <property type="entry name" value="dCache_1"/>
    <property type="match status" value="1"/>
</dbReference>
<name>A0AAU9EBE9_9FIRM</name>
<dbReference type="RefSeq" id="WP_338536231.1">
    <property type="nucleotide sequence ID" value="NZ_AP028654.1"/>
</dbReference>
<dbReference type="AlphaFoldDB" id="A0AAU9EBE9"/>
<dbReference type="KEGG" id="hprf:HLPR_02030"/>
<dbReference type="Gene3D" id="6.10.340.10">
    <property type="match status" value="1"/>
</dbReference>
<evidence type="ECO:0000313" key="13">
    <source>
        <dbReference type="EMBL" id="BEP27872.1"/>
    </source>
</evidence>
<evidence type="ECO:0000256" key="1">
    <source>
        <dbReference type="ARBA" id="ARBA00000085"/>
    </source>
</evidence>
<reference evidence="13 14" key="1">
    <citation type="submission" date="2023-08" db="EMBL/GenBank/DDBJ databases">
        <title>Helicovermis profunda gen. nov., sp. nov., a novel mesophilic, fermentative bacterium within the Bacillota from a deep-sea hydrothermal vent chimney.</title>
        <authorList>
            <person name="Miyazaki U."/>
            <person name="Mizutani D."/>
            <person name="Hashimoto Y."/>
            <person name="Tame A."/>
            <person name="Sawayama S."/>
            <person name="Miyazaki J."/>
            <person name="Takai K."/>
            <person name="Nakagawa S."/>
        </authorList>
    </citation>
    <scope>NUCLEOTIDE SEQUENCE [LARGE SCALE GENOMIC DNA]</scope>
    <source>
        <strain evidence="13 14">S502</strain>
    </source>
</reference>
<evidence type="ECO:0000256" key="7">
    <source>
        <dbReference type="ARBA" id="ARBA00022777"/>
    </source>
</evidence>
<dbReference type="Gene3D" id="1.10.287.130">
    <property type="match status" value="1"/>
</dbReference>
<dbReference type="EMBL" id="AP028654">
    <property type="protein sequence ID" value="BEP27872.1"/>
    <property type="molecule type" value="Genomic_DNA"/>
</dbReference>
<gene>
    <name evidence="13" type="ORF">HLPR_02030</name>
</gene>
<dbReference type="Gene3D" id="3.30.450.20">
    <property type="entry name" value="PAS domain"/>
    <property type="match status" value="2"/>
</dbReference>
<evidence type="ECO:0000256" key="2">
    <source>
        <dbReference type="ARBA" id="ARBA00004651"/>
    </source>
</evidence>
<accession>A0AAU9EBE9</accession>
<dbReference type="PANTHER" id="PTHR43065">
    <property type="entry name" value="SENSOR HISTIDINE KINASE"/>
    <property type="match status" value="1"/>
</dbReference>
<organism evidence="13 14">
    <name type="scientific">Helicovermis profundi</name>
    <dbReference type="NCBI Taxonomy" id="3065157"/>
    <lineage>
        <taxon>Bacteria</taxon>
        <taxon>Bacillati</taxon>
        <taxon>Bacillota</taxon>
        <taxon>Clostridia</taxon>
        <taxon>Helicovermis</taxon>
    </lineage>
</organism>
<proteinExistence type="predicted"/>
<evidence type="ECO:0000256" key="11">
    <source>
        <dbReference type="SAM" id="Phobius"/>
    </source>
</evidence>
<sequence>MLIKSTKKLSTSLAIYISSVVILALIITNLFVYNLAYNRVFSSIETEIALNSKLAAKNINKIFDETKIVVTQMEFNSDIVNYLKTATTKDTILNNRYYLPVLKTLQNIKNSNPLFFLAWVANEKANFYLDNLNVIPDNTYEVKKRPWYKYALNSNEVAYTKPYVEWKTKKYVLSSIKAIKNTKKNILGFVAVDIKLDSIPLILKNSKSNNLDKVFLIAKDGTYIYNDDTSKFLDSNLNNNYDKLSNYKNLIINPNNNLNLINYNRKSYFLYSYKVANDWRIVSLIDKDNALAFLKILKYKIFTVIFITLVLILLVIYFIANHFTLPLKSLVVFATDINNRKLNKNIPNDYLIRNDEIGEISNSFQVLINYFRNEKKLLENTITMKNEELESQYKYILETEKAASLGNLVAGVAHEINTPLGVSVTTASYIEKLNHSLEKNIMSDKLKKSDLLNFIHSVNESSNILNTNLNHAANLVNNFKKLAVHQATDEKILINLKDITDMTILSLKPLYKKKNIIITNNISEEVIIKNYPSAFTQLFNNLIINSLTHGFANKNEGIITIDCKIDKENISIIYSDNGKGISEDTQEKMYEPFYTTNRIEGNSGLGMHIVFNIVRQLLLGEIKCISKVNSGVTFIITFKINDVDCIN</sequence>
<protein>
    <recommendedName>
        <fullName evidence="3">histidine kinase</fullName>
        <ecNumber evidence="3">2.7.13.3</ecNumber>
    </recommendedName>
</protein>
<dbReference type="Gene3D" id="3.30.565.10">
    <property type="entry name" value="Histidine kinase-like ATPase, C-terminal domain"/>
    <property type="match status" value="1"/>
</dbReference>
<keyword evidence="7" id="KW-0418">Kinase</keyword>
<evidence type="ECO:0000256" key="3">
    <source>
        <dbReference type="ARBA" id="ARBA00012438"/>
    </source>
</evidence>
<dbReference type="SMART" id="SM00387">
    <property type="entry name" value="HATPase_c"/>
    <property type="match status" value="1"/>
</dbReference>
<dbReference type="InterPro" id="IPR004358">
    <property type="entry name" value="Sig_transdc_His_kin-like_C"/>
</dbReference>
<feature type="transmembrane region" description="Helical" evidence="11">
    <location>
        <begin position="13"/>
        <end position="33"/>
    </location>
</feature>
<dbReference type="Proteomes" id="UP001321786">
    <property type="component" value="Chromosome"/>
</dbReference>
<dbReference type="PROSITE" id="PS50109">
    <property type="entry name" value="HIS_KIN"/>
    <property type="match status" value="1"/>
</dbReference>
<evidence type="ECO:0000256" key="10">
    <source>
        <dbReference type="ARBA" id="ARBA00023136"/>
    </source>
</evidence>
<keyword evidence="5" id="KW-0597">Phosphoprotein</keyword>
<evidence type="ECO:0000256" key="6">
    <source>
        <dbReference type="ARBA" id="ARBA00022692"/>
    </source>
</evidence>
<keyword evidence="7" id="KW-0808">Transferase</keyword>
<evidence type="ECO:0000256" key="8">
    <source>
        <dbReference type="ARBA" id="ARBA00022989"/>
    </source>
</evidence>
<dbReference type="CDD" id="cd00082">
    <property type="entry name" value="HisKA"/>
    <property type="match status" value="1"/>
</dbReference>
<dbReference type="InterPro" id="IPR005467">
    <property type="entry name" value="His_kinase_dom"/>
</dbReference>
<dbReference type="EC" id="2.7.13.3" evidence="3"/>
<dbReference type="Pfam" id="PF02518">
    <property type="entry name" value="HATPase_c"/>
    <property type="match status" value="1"/>
</dbReference>